<feature type="signal peptide" evidence="2">
    <location>
        <begin position="1"/>
        <end position="25"/>
    </location>
</feature>
<name>A0A2G9RXA1_AQUCT</name>
<sequence>MIMMAYMFFFNLLFVLYLDIQKQESQKLPQKNIQLYDTPYEPECNGVESDSESLVGLRMRESKLPQDDDRPADEYDQPWEWNKALPALAANGTDALR</sequence>
<dbReference type="OrthoDB" id="5914531at2759"/>
<keyword evidence="4" id="KW-1185">Reference proteome</keyword>
<feature type="chain" id="PRO_5013594123" description="Cadherin Y-type LIR-motif domain-containing protein" evidence="2">
    <location>
        <begin position="26"/>
        <end position="97"/>
    </location>
</feature>
<accession>A0A2G9RXA1</accession>
<dbReference type="Proteomes" id="UP000228934">
    <property type="component" value="Unassembled WGS sequence"/>
</dbReference>
<dbReference type="PANTHER" id="PTHR15127">
    <property type="entry name" value="HEAVYWEIGHT, ISOFORM A"/>
    <property type="match status" value="1"/>
</dbReference>
<gene>
    <name evidence="3" type="ORF">AB205_0100280</name>
</gene>
<dbReference type="GO" id="GO:0001784">
    <property type="term" value="F:phosphotyrosine residue binding"/>
    <property type="evidence" value="ECO:0007669"/>
    <property type="project" value="TreeGrafter"/>
</dbReference>
<organism evidence="3 4">
    <name type="scientific">Aquarana catesbeiana</name>
    <name type="common">American bullfrog</name>
    <name type="synonym">Rana catesbeiana</name>
    <dbReference type="NCBI Taxonomy" id="8400"/>
    <lineage>
        <taxon>Eukaryota</taxon>
        <taxon>Metazoa</taxon>
        <taxon>Chordata</taxon>
        <taxon>Craniata</taxon>
        <taxon>Vertebrata</taxon>
        <taxon>Euteleostomi</taxon>
        <taxon>Amphibia</taxon>
        <taxon>Batrachia</taxon>
        <taxon>Anura</taxon>
        <taxon>Neobatrachia</taxon>
        <taxon>Ranoidea</taxon>
        <taxon>Ranidae</taxon>
        <taxon>Aquarana</taxon>
    </lineage>
</organism>
<reference evidence="4" key="1">
    <citation type="journal article" date="2017" name="Nat. Commun.">
        <title>The North American bullfrog draft genome provides insight into hormonal regulation of long noncoding RNA.</title>
        <authorList>
            <person name="Hammond S.A."/>
            <person name="Warren R.L."/>
            <person name="Vandervalk B.P."/>
            <person name="Kucuk E."/>
            <person name="Khan H."/>
            <person name="Gibb E.A."/>
            <person name="Pandoh P."/>
            <person name="Kirk H."/>
            <person name="Zhao Y."/>
            <person name="Jones M."/>
            <person name="Mungall A.J."/>
            <person name="Coope R."/>
            <person name="Pleasance S."/>
            <person name="Moore R.A."/>
            <person name="Holt R.A."/>
            <person name="Round J.M."/>
            <person name="Ohora S."/>
            <person name="Walle B.V."/>
            <person name="Veldhoen N."/>
            <person name="Helbing C.C."/>
            <person name="Birol I."/>
        </authorList>
    </citation>
    <scope>NUCLEOTIDE SEQUENCE [LARGE SCALE GENOMIC DNA]</scope>
</reference>
<dbReference type="AlphaFoldDB" id="A0A2G9RXA1"/>
<dbReference type="EMBL" id="KV931366">
    <property type="protein sequence ID" value="PIO31833.1"/>
    <property type="molecule type" value="Genomic_DNA"/>
</dbReference>
<proteinExistence type="predicted"/>
<keyword evidence="2" id="KW-0732">Signal</keyword>
<protein>
    <recommendedName>
        <fullName evidence="5">Cadherin Y-type LIR-motif domain-containing protein</fullName>
    </recommendedName>
</protein>
<dbReference type="InterPro" id="IPR051846">
    <property type="entry name" value="SH2_domain_adapters"/>
</dbReference>
<evidence type="ECO:0000313" key="4">
    <source>
        <dbReference type="Proteomes" id="UP000228934"/>
    </source>
</evidence>
<dbReference type="PANTHER" id="PTHR15127:SF31">
    <property type="entry name" value="SH2 DOMAIN-CONTAINING ADAPTER PROTEIN B"/>
    <property type="match status" value="1"/>
</dbReference>
<keyword evidence="1" id="KW-0727">SH2 domain</keyword>
<evidence type="ECO:0008006" key="5">
    <source>
        <dbReference type="Google" id="ProtNLM"/>
    </source>
</evidence>
<evidence type="ECO:0000313" key="3">
    <source>
        <dbReference type="EMBL" id="PIO31833.1"/>
    </source>
</evidence>
<evidence type="ECO:0000256" key="1">
    <source>
        <dbReference type="ARBA" id="ARBA00022999"/>
    </source>
</evidence>
<evidence type="ECO:0000256" key="2">
    <source>
        <dbReference type="SAM" id="SignalP"/>
    </source>
</evidence>